<sequence length="83" mass="10184">MNFNKLIKNILYSDLNEQVLFYQGELTEQKLKRSEIKSLLYQLNNRFKDQKFERERILVRVQDFHKIRSLIGQNQKNEKNTYC</sequence>
<proteinExistence type="predicted"/>
<reference evidence="1" key="1">
    <citation type="submission" date="2021-01" db="EMBL/GenBank/DDBJ databases">
        <authorList>
            <consortium name="Genoscope - CEA"/>
            <person name="William W."/>
        </authorList>
    </citation>
    <scope>NUCLEOTIDE SEQUENCE</scope>
</reference>
<name>A0A8S1QR62_PARPR</name>
<gene>
    <name evidence="1" type="ORF">PPRIM_AZ9-3.1.T1870012</name>
</gene>
<keyword evidence="2" id="KW-1185">Reference proteome</keyword>
<protein>
    <submittedName>
        <fullName evidence="1">Uncharacterized protein</fullName>
    </submittedName>
</protein>
<dbReference type="AlphaFoldDB" id="A0A8S1QR62"/>
<evidence type="ECO:0000313" key="1">
    <source>
        <dbReference type="EMBL" id="CAD8117060.1"/>
    </source>
</evidence>
<organism evidence="1 2">
    <name type="scientific">Paramecium primaurelia</name>
    <dbReference type="NCBI Taxonomy" id="5886"/>
    <lineage>
        <taxon>Eukaryota</taxon>
        <taxon>Sar</taxon>
        <taxon>Alveolata</taxon>
        <taxon>Ciliophora</taxon>
        <taxon>Intramacronucleata</taxon>
        <taxon>Oligohymenophorea</taxon>
        <taxon>Peniculida</taxon>
        <taxon>Parameciidae</taxon>
        <taxon>Paramecium</taxon>
    </lineage>
</organism>
<dbReference type="EMBL" id="CAJJDM010000196">
    <property type="protein sequence ID" value="CAD8117060.1"/>
    <property type="molecule type" value="Genomic_DNA"/>
</dbReference>
<dbReference type="Proteomes" id="UP000688137">
    <property type="component" value="Unassembled WGS sequence"/>
</dbReference>
<comment type="caution">
    <text evidence="1">The sequence shown here is derived from an EMBL/GenBank/DDBJ whole genome shotgun (WGS) entry which is preliminary data.</text>
</comment>
<evidence type="ECO:0000313" key="2">
    <source>
        <dbReference type="Proteomes" id="UP000688137"/>
    </source>
</evidence>
<accession>A0A8S1QR62</accession>